<dbReference type="PANTHER" id="PTHR43775:SF51">
    <property type="entry name" value="INACTIVE PHENOLPHTHIOCEROL SYNTHESIS POLYKETIDE SYNTHASE TYPE I PKS1-RELATED"/>
    <property type="match status" value="1"/>
</dbReference>
<protein>
    <submittedName>
        <fullName evidence="5">Acyltransferase domain-containing protein</fullName>
    </submittedName>
</protein>
<keyword evidence="3 5" id="KW-0012">Acyltransferase</keyword>
<dbReference type="InterPro" id="IPR014043">
    <property type="entry name" value="Acyl_transferase_dom"/>
</dbReference>
<dbReference type="GO" id="GO:0016746">
    <property type="term" value="F:acyltransferase activity"/>
    <property type="evidence" value="ECO:0007669"/>
    <property type="project" value="UniProtKB-KW"/>
</dbReference>
<dbReference type="SUPFAM" id="SSF52151">
    <property type="entry name" value="FabD/lysophospholipase-like"/>
    <property type="match status" value="1"/>
</dbReference>
<dbReference type="InterPro" id="IPR001227">
    <property type="entry name" value="Ac_transferase_dom_sf"/>
</dbReference>
<dbReference type="SUPFAM" id="SSF55048">
    <property type="entry name" value="Probable ACP-binding domain of malonyl-CoA ACP transacylase"/>
    <property type="match status" value="1"/>
</dbReference>
<evidence type="ECO:0000259" key="4">
    <source>
        <dbReference type="SMART" id="SM00827"/>
    </source>
</evidence>
<keyword evidence="6" id="KW-1185">Reference proteome</keyword>
<keyword evidence="2" id="KW-0511">Multifunctional enzyme</keyword>
<feature type="non-terminal residue" evidence="5">
    <location>
        <position position="251"/>
    </location>
</feature>
<proteinExistence type="predicted"/>
<dbReference type="Proteomes" id="UP000812013">
    <property type="component" value="Unassembled WGS sequence"/>
</dbReference>
<name>A0ABS6ZKH8_9ACTN</name>
<feature type="non-terminal residue" evidence="5">
    <location>
        <position position="1"/>
    </location>
</feature>
<dbReference type="Gene3D" id="3.40.366.10">
    <property type="entry name" value="Malonyl-Coenzyme A Acyl Carrier Protein, domain 2"/>
    <property type="match status" value="1"/>
</dbReference>
<feature type="domain" description="Malonyl-CoA:ACP transacylase (MAT)" evidence="4">
    <location>
        <begin position="1"/>
        <end position="199"/>
    </location>
</feature>
<keyword evidence="1" id="KW-0808">Transferase</keyword>
<dbReference type="InterPro" id="IPR016035">
    <property type="entry name" value="Acyl_Trfase/lysoPLipase"/>
</dbReference>
<dbReference type="InterPro" id="IPR050091">
    <property type="entry name" value="PKS_NRPS_Biosynth_Enz"/>
</dbReference>
<gene>
    <name evidence="5" type="ORF">GPJ59_36665</name>
</gene>
<sequence length="251" mass="26289">HSQGEIAAACVAGGLSLEDGARVVALRSRALLALSGRGGMVSVPLSREEAEDLLDVWPADGRLSLAAVNGPRSVVVAGDPEALDAVLAQVEGARRIPVDYASHSAHVEEIRSAVLDALDGIAPRPAGIPFLSTVDGTWLTGTELDAGYWYRNLRGTVLLADATDTLVRAGHDVFIEVSPHPVLVHGLPDTAVGTLRRGEGGTDRFTASLAEAFVHGVAVEWSSVFPGAVGGVELPTYAFQRERFWLGGVRG</sequence>
<organism evidence="5 6">
    <name type="scientific">Streptomyces bambusae</name>
    <dbReference type="NCBI Taxonomy" id="1550616"/>
    <lineage>
        <taxon>Bacteria</taxon>
        <taxon>Bacillati</taxon>
        <taxon>Actinomycetota</taxon>
        <taxon>Actinomycetes</taxon>
        <taxon>Kitasatosporales</taxon>
        <taxon>Streptomycetaceae</taxon>
        <taxon>Streptomyces</taxon>
    </lineage>
</organism>
<evidence type="ECO:0000256" key="3">
    <source>
        <dbReference type="ARBA" id="ARBA00023315"/>
    </source>
</evidence>
<evidence type="ECO:0000313" key="6">
    <source>
        <dbReference type="Proteomes" id="UP000812013"/>
    </source>
</evidence>
<accession>A0ABS6ZKH8</accession>
<dbReference type="Gene3D" id="3.30.70.3290">
    <property type="match status" value="1"/>
</dbReference>
<dbReference type="SMART" id="SM00827">
    <property type="entry name" value="PKS_AT"/>
    <property type="match status" value="1"/>
</dbReference>
<evidence type="ECO:0000256" key="1">
    <source>
        <dbReference type="ARBA" id="ARBA00022679"/>
    </source>
</evidence>
<dbReference type="EMBL" id="WTFF01000711">
    <property type="protein sequence ID" value="MBW5487191.1"/>
    <property type="molecule type" value="Genomic_DNA"/>
</dbReference>
<evidence type="ECO:0000313" key="5">
    <source>
        <dbReference type="EMBL" id="MBW5487191.1"/>
    </source>
</evidence>
<evidence type="ECO:0000256" key="2">
    <source>
        <dbReference type="ARBA" id="ARBA00023268"/>
    </source>
</evidence>
<reference evidence="5 6" key="1">
    <citation type="submission" date="2019-12" db="EMBL/GenBank/DDBJ databases">
        <title>Genome sequence of Streptomyces bambusae.</title>
        <authorList>
            <person name="Bansal K."/>
            <person name="Choksket S."/>
            <person name="Korpole S."/>
            <person name="Patil P.B."/>
        </authorList>
    </citation>
    <scope>NUCLEOTIDE SEQUENCE [LARGE SCALE GENOMIC DNA]</scope>
    <source>
        <strain evidence="5 6">SK60</strain>
    </source>
</reference>
<dbReference type="InterPro" id="IPR016036">
    <property type="entry name" value="Malonyl_transacylase_ACP-bd"/>
</dbReference>
<comment type="caution">
    <text evidence="5">The sequence shown here is derived from an EMBL/GenBank/DDBJ whole genome shotgun (WGS) entry which is preliminary data.</text>
</comment>
<dbReference type="PANTHER" id="PTHR43775">
    <property type="entry name" value="FATTY ACID SYNTHASE"/>
    <property type="match status" value="1"/>
</dbReference>
<dbReference type="Pfam" id="PF00698">
    <property type="entry name" value="Acyl_transf_1"/>
    <property type="match status" value="1"/>
</dbReference>